<keyword evidence="4" id="KW-0472">Membrane</keyword>
<dbReference type="InterPro" id="IPR006143">
    <property type="entry name" value="RND_pump_MFP"/>
</dbReference>
<evidence type="ECO:0000256" key="3">
    <source>
        <dbReference type="ARBA" id="ARBA00023054"/>
    </source>
</evidence>
<dbReference type="NCBIfam" id="TIGR01730">
    <property type="entry name" value="RND_mfp"/>
    <property type="match status" value="1"/>
</dbReference>
<evidence type="ECO:0000256" key="1">
    <source>
        <dbReference type="ARBA" id="ARBA00004196"/>
    </source>
</evidence>
<reference evidence="6 7" key="1">
    <citation type="submission" date="2019-03" db="EMBL/GenBank/DDBJ databases">
        <title>Above-ground endophytic microbial communities from plants in different locations in the United States.</title>
        <authorList>
            <person name="Frank C."/>
        </authorList>
    </citation>
    <scope>NUCLEOTIDE SEQUENCE [LARGE SCALE GENOMIC DNA]</scope>
    <source>
        <strain evidence="6 7">LP_13_YM</strain>
    </source>
</reference>
<dbReference type="OrthoDB" id="5752864at2"/>
<name>A0A4R3YRE2_9GAMM</name>
<keyword evidence="3" id="KW-0175">Coiled coil</keyword>
<evidence type="ECO:0000259" key="5">
    <source>
        <dbReference type="Pfam" id="PF25989"/>
    </source>
</evidence>
<dbReference type="Pfam" id="PF25989">
    <property type="entry name" value="YknX_C"/>
    <property type="match status" value="1"/>
</dbReference>
<dbReference type="GO" id="GO:0022857">
    <property type="term" value="F:transmembrane transporter activity"/>
    <property type="evidence" value="ECO:0007669"/>
    <property type="project" value="InterPro"/>
</dbReference>
<keyword evidence="4" id="KW-0812">Transmembrane</keyword>
<dbReference type="Gene3D" id="2.40.30.170">
    <property type="match status" value="1"/>
</dbReference>
<dbReference type="AlphaFoldDB" id="A0A4R3YRE2"/>
<dbReference type="Gene3D" id="2.40.50.100">
    <property type="match status" value="1"/>
</dbReference>
<dbReference type="EMBL" id="SMCS01000003">
    <property type="protein sequence ID" value="TCV95010.1"/>
    <property type="molecule type" value="Genomic_DNA"/>
</dbReference>
<dbReference type="Gene3D" id="2.40.420.20">
    <property type="match status" value="1"/>
</dbReference>
<evidence type="ECO:0000313" key="6">
    <source>
        <dbReference type="EMBL" id="TCV95010.1"/>
    </source>
</evidence>
<comment type="subcellular location">
    <subcellularLocation>
        <location evidence="1">Cell envelope</location>
    </subcellularLocation>
</comment>
<comment type="caution">
    <text evidence="6">The sequence shown here is derived from an EMBL/GenBank/DDBJ whole genome shotgun (WGS) entry which is preliminary data.</text>
</comment>
<accession>A0A4R3YRE2</accession>
<protein>
    <submittedName>
        <fullName evidence="6">HlyD family secretion protein</fullName>
    </submittedName>
</protein>
<dbReference type="PANTHER" id="PTHR32347:SF14">
    <property type="entry name" value="EFFLUX SYSTEM COMPONENT YKNX-RELATED"/>
    <property type="match status" value="1"/>
</dbReference>
<evidence type="ECO:0000313" key="7">
    <source>
        <dbReference type="Proteomes" id="UP000295645"/>
    </source>
</evidence>
<dbReference type="PANTHER" id="PTHR32347">
    <property type="entry name" value="EFFLUX SYSTEM COMPONENT YKNX-RELATED"/>
    <property type="match status" value="1"/>
</dbReference>
<sequence>MIRDTSAQDRLVEVRPNHKRKLMLAGAGVAVVALCVFAAPKVMTMFSADASVSGSRLSFATVERGPFVRDIAAEGKVVAAVSPTLYATSPGAVVLKIHAGDVVKKGQVLASITSPELTSKLAQETSAANAMEVDFLRAQIDARKKQLELQKAYDNAVIDQRSAERDQDRYEKAFGKGAVPSMDVDKAKSTVEKAVITTKHAESDRSLDNDSLTFDVKSKRLAHDRQVLLVQDLERQVADLDVKSPVDGQVGQLFIAERATVAKDAQLLSVIDLSALEVEMKVPESFARDLGIGMPGEITGNGKVWQGKVSAISPEVVNGEVSARLRFDGETPQQLRQNQRLSVRILLDKRDNVLTVARGSFVDESGGRYAYVVHDGIADKREIRVGANSIDKVEILDGLKAGDKIVISGTDGFNGAAHVAISR</sequence>
<gene>
    <name evidence="6" type="ORF">EC912_103503</name>
</gene>
<keyword evidence="7" id="KW-1185">Reference proteome</keyword>
<dbReference type="GO" id="GO:0016020">
    <property type="term" value="C:membrane"/>
    <property type="evidence" value="ECO:0007669"/>
    <property type="project" value="InterPro"/>
</dbReference>
<organism evidence="6 7">
    <name type="scientific">Luteibacter rhizovicinus</name>
    <dbReference type="NCBI Taxonomy" id="242606"/>
    <lineage>
        <taxon>Bacteria</taxon>
        <taxon>Pseudomonadati</taxon>
        <taxon>Pseudomonadota</taxon>
        <taxon>Gammaproteobacteria</taxon>
        <taxon>Lysobacterales</taxon>
        <taxon>Rhodanobacteraceae</taxon>
        <taxon>Luteibacter</taxon>
    </lineage>
</organism>
<evidence type="ECO:0000256" key="2">
    <source>
        <dbReference type="ARBA" id="ARBA00009477"/>
    </source>
</evidence>
<feature type="transmembrane region" description="Helical" evidence="4">
    <location>
        <begin position="21"/>
        <end position="39"/>
    </location>
</feature>
<feature type="domain" description="YknX-like C-terminal permuted SH3-like" evidence="5">
    <location>
        <begin position="355"/>
        <end position="413"/>
    </location>
</feature>
<proteinExistence type="inferred from homology"/>
<dbReference type="InterPro" id="IPR050465">
    <property type="entry name" value="UPF0194_transport"/>
</dbReference>
<evidence type="ECO:0000256" key="4">
    <source>
        <dbReference type="SAM" id="Phobius"/>
    </source>
</evidence>
<dbReference type="Gene3D" id="1.10.287.470">
    <property type="entry name" value="Helix hairpin bin"/>
    <property type="match status" value="1"/>
</dbReference>
<dbReference type="InterPro" id="IPR058637">
    <property type="entry name" value="YknX-like_C"/>
</dbReference>
<dbReference type="GO" id="GO:0030313">
    <property type="term" value="C:cell envelope"/>
    <property type="evidence" value="ECO:0007669"/>
    <property type="project" value="UniProtKB-SubCell"/>
</dbReference>
<comment type="similarity">
    <text evidence="2">Belongs to the membrane fusion protein (MFP) (TC 8.A.1) family.</text>
</comment>
<dbReference type="RefSeq" id="WP_132143806.1">
    <property type="nucleotide sequence ID" value="NZ_SMCS01000003.1"/>
</dbReference>
<keyword evidence="4" id="KW-1133">Transmembrane helix</keyword>
<dbReference type="Proteomes" id="UP000295645">
    <property type="component" value="Unassembled WGS sequence"/>
</dbReference>